<dbReference type="Proteomes" id="UP000682892">
    <property type="component" value="Chromosome 3"/>
</dbReference>
<evidence type="ECO:0000256" key="6">
    <source>
        <dbReference type="ARBA" id="ARBA00023015"/>
    </source>
</evidence>
<dbReference type="InterPro" id="IPR012934">
    <property type="entry name" value="Znf_AD"/>
</dbReference>
<dbReference type="InterPro" id="IPR013087">
    <property type="entry name" value="Znf_C2H2_type"/>
</dbReference>
<accession>Q16XZ2</accession>
<evidence type="ECO:0000259" key="13">
    <source>
        <dbReference type="PROSITE" id="PS50157"/>
    </source>
</evidence>
<dbReference type="PhylomeDB" id="Q16XZ2"/>
<dbReference type="eggNOG" id="KOG1721">
    <property type="taxonomic scope" value="Eukaryota"/>
</dbReference>
<feature type="domain" description="ZAD" evidence="14">
    <location>
        <begin position="1"/>
        <end position="62"/>
    </location>
</feature>
<dbReference type="VEuPathDB" id="VectorBase:AAEL008721"/>
<feature type="compositionally biased region" description="Polar residues" evidence="12">
    <location>
        <begin position="619"/>
        <end position="636"/>
    </location>
</feature>
<organism evidence="15 16">
    <name type="scientific">Aedes aegypti</name>
    <name type="common">Yellowfever mosquito</name>
    <name type="synonym">Culex aegypti</name>
    <dbReference type="NCBI Taxonomy" id="7159"/>
    <lineage>
        <taxon>Eukaryota</taxon>
        <taxon>Metazoa</taxon>
        <taxon>Ecdysozoa</taxon>
        <taxon>Arthropoda</taxon>
        <taxon>Hexapoda</taxon>
        <taxon>Insecta</taxon>
        <taxon>Pterygota</taxon>
        <taxon>Neoptera</taxon>
        <taxon>Endopterygota</taxon>
        <taxon>Diptera</taxon>
        <taxon>Nematocera</taxon>
        <taxon>Culicoidea</taxon>
        <taxon>Culicidae</taxon>
        <taxon>Culicinae</taxon>
        <taxon>Aedini</taxon>
        <taxon>Aedes</taxon>
        <taxon>Stegomyia</taxon>
    </lineage>
</organism>
<dbReference type="FunFam" id="3.30.160.60:FF:001485">
    <property type="entry name" value="Krueppel-related zinc finger protein"/>
    <property type="match status" value="1"/>
</dbReference>
<keyword evidence="4 10" id="KW-0863">Zinc-finger</keyword>
<reference evidence="15" key="3">
    <citation type="submission" date="2012-09" db="EMBL/GenBank/DDBJ databases">
        <authorList>
            <consortium name="VectorBase"/>
        </authorList>
    </citation>
    <scope>NUCLEOTIDE SEQUENCE</scope>
    <source>
        <strain evidence="15">Liverpool</strain>
    </source>
</reference>
<feature type="domain" description="C2H2-type" evidence="13">
    <location>
        <begin position="430"/>
        <end position="457"/>
    </location>
</feature>
<evidence type="ECO:0000256" key="2">
    <source>
        <dbReference type="ARBA" id="ARBA00022723"/>
    </source>
</evidence>
<dbReference type="KEGG" id="aag:5570988"/>
<reference evidence="15" key="2">
    <citation type="journal article" date="2007" name="Science">
        <title>Genome sequence of Aedes aegypti, a major arbovirus vector.</title>
        <authorList>
            <person name="Nene V."/>
            <person name="Wortman J.R."/>
            <person name="Lawson D."/>
            <person name="Haas B."/>
            <person name="Kodira C."/>
            <person name="Tu Z.J."/>
            <person name="Loftus B."/>
            <person name="Xi Z."/>
            <person name="Megy K."/>
            <person name="Grabherr M."/>
            <person name="Ren Q."/>
            <person name="Zdobnov E.M."/>
            <person name="Lobo N.F."/>
            <person name="Campbell K.S."/>
            <person name="Brown S.E."/>
            <person name="Bonaldo M.F."/>
            <person name="Zhu J."/>
            <person name="Sinkins S.P."/>
            <person name="Hogenkamp D.G."/>
            <person name="Amedeo P."/>
            <person name="Arensburger P."/>
            <person name="Atkinson P.W."/>
            <person name="Bidwell S."/>
            <person name="Biedler J."/>
            <person name="Birney E."/>
            <person name="Bruggner R.V."/>
            <person name="Costas J."/>
            <person name="Coy M.R."/>
            <person name="Crabtree J."/>
            <person name="Crawford M."/>
            <person name="Debruyn B."/>
            <person name="Decaprio D."/>
            <person name="Eiglmeier K."/>
            <person name="Eisenstadt E."/>
            <person name="El-Dorry H."/>
            <person name="Gelbart W.M."/>
            <person name="Gomes S.L."/>
            <person name="Hammond M."/>
            <person name="Hannick L.I."/>
            <person name="Hogan J.R."/>
            <person name="Holmes M.H."/>
            <person name="Jaffe D."/>
            <person name="Johnston J.S."/>
            <person name="Kennedy R.C."/>
            <person name="Koo H."/>
            <person name="Kravitz S."/>
            <person name="Kriventseva E.V."/>
            <person name="Kulp D."/>
            <person name="Labutti K."/>
            <person name="Lee E."/>
            <person name="Li S."/>
            <person name="Lovin D.D."/>
            <person name="Mao C."/>
            <person name="Mauceli E."/>
            <person name="Menck C.F."/>
            <person name="Miller J.R."/>
            <person name="Montgomery P."/>
            <person name="Mori A."/>
            <person name="Nascimento A.L."/>
            <person name="Naveira H.F."/>
            <person name="Nusbaum C."/>
            <person name="O'leary S."/>
            <person name="Orvis J."/>
            <person name="Pertea M."/>
            <person name="Quesneville H."/>
            <person name="Reidenbach K.R."/>
            <person name="Rogers Y.H."/>
            <person name="Roth C.W."/>
            <person name="Schneider J.R."/>
            <person name="Schatz M."/>
            <person name="Shumway M."/>
            <person name="Stanke M."/>
            <person name="Stinson E.O."/>
            <person name="Tubio J.M."/>
            <person name="Vanzee J.P."/>
            <person name="Verjovski-Almeida S."/>
            <person name="Werner D."/>
            <person name="White O."/>
            <person name="Wyder S."/>
            <person name="Zeng Q."/>
            <person name="Zhao Q."/>
            <person name="Zhao Y."/>
            <person name="Hill C.A."/>
            <person name="Raikhel A.S."/>
            <person name="Soares M.B."/>
            <person name="Knudson D.L."/>
            <person name="Lee N.H."/>
            <person name="Galagan J."/>
            <person name="Salzberg S.L."/>
            <person name="Paulsen I.T."/>
            <person name="Dimopoulos G."/>
            <person name="Collins F.H."/>
            <person name="Birren B."/>
            <person name="Fraser-Liggett C.M."/>
            <person name="Severson D.W."/>
        </authorList>
    </citation>
    <scope>NUCLEOTIDE SEQUENCE [LARGE SCALE GENOMIC DNA]</scope>
    <source>
        <strain evidence="15">Liverpool</strain>
    </source>
</reference>
<feature type="domain" description="C2H2-type" evidence="13">
    <location>
        <begin position="227"/>
        <end position="254"/>
    </location>
</feature>
<keyword evidence="8" id="KW-0804">Transcription</keyword>
<keyword evidence="7" id="KW-0238">DNA-binding</keyword>
<keyword evidence="5" id="KW-0862">Zinc</keyword>
<feature type="domain" description="C2H2-type" evidence="13">
    <location>
        <begin position="255"/>
        <end position="283"/>
    </location>
</feature>
<keyword evidence="6" id="KW-0805">Transcription regulation</keyword>
<feature type="compositionally biased region" description="Basic and acidic residues" evidence="12">
    <location>
        <begin position="601"/>
        <end position="618"/>
    </location>
</feature>
<name>Q16XZ2_AEDAE</name>
<reference evidence="15" key="1">
    <citation type="submission" date="2005-10" db="EMBL/GenBank/DDBJ databases">
        <authorList>
            <person name="Loftus B.J."/>
            <person name="Nene V.M."/>
            <person name="Hannick L.I."/>
            <person name="Bidwell S."/>
            <person name="Haas B."/>
            <person name="Amedeo P."/>
            <person name="Orvis J."/>
            <person name="Wortman J.R."/>
            <person name="White O.R."/>
            <person name="Salzberg S."/>
            <person name="Shumway M."/>
            <person name="Koo H."/>
            <person name="Zhao Y."/>
            <person name="Holmes M."/>
            <person name="Miller J."/>
            <person name="Schatz M."/>
            <person name="Pop M."/>
            <person name="Pai G."/>
            <person name="Utterback T."/>
            <person name="Rogers Y.-H."/>
            <person name="Kravitz S."/>
            <person name="Fraser C.M."/>
        </authorList>
    </citation>
    <scope>NUCLEOTIDE SEQUENCE</scope>
    <source>
        <strain evidence="15">Liverpool</strain>
    </source>
</reference>
<dbReference type="EMBL" id="CH477529">
    <property type="protein sequence ID" value="EAT39486.1"/>
    <property type="molecule type" value="Genomic_DNA"/>
</dbReference>
<dbReference type="InterPro" id="IPR036236">
    <property type="entry name" value="Znf_C2H2_sf"/>
</dbReference>
<evidence type="ECO:0000256" key="3">
    <source>
        <dbReference type="ARBA" id="ARBA00022737"/>
    </source>
</evidence>
<keyword evidence="9" id="KW-0539">Nucleus</keyword>
<proteinExistence type="predicted"/>
<dbReference type="HOGENOM" id="CLU_409519_0_0_1"/>
<evidence type="ECO:0000256" key="11">
    <source>
        <dbReference type="PROSITE-ProRule" id="PRU01263"/>
    </source>
</evidence>
<keyword evidence="3" id="KW-0677">Repeat</keyword>
<dbReference type="GO" id="GO:0008270">
    <property type="term" value="F:zinc ion binding"/>
    <property type="evidence" value="ECO:0007669"/>
    <property type="project" value="UniProtKB-KW"/>
</dbReference>
<dbReference type="FunFam" id="3.30.160.60:FF:000870">
    <property type="entry name" value="zinc finger protein 197 isoform X1"/>
    <property type="match status" value="1"/>
</dbReference>
<dbReference type="PROSITE" id="PS50157">
    <property type="entry name" value="ZINC_FINGER_C2H2_2"/>
    <property type="match status" value="10"/>
</dbReference>
<dbReference type="FunFam" id="3.30.160.60:FF:000100">
    <property type="entry name" value="Zinc finger 45-like"/>
    <property type="match status" value="1"/>
</dbReference>
<evidence type="ECO:0000313" key="16">
    <source>
        <dbReference type="Proteomes" id="UP000682892"/>
    </source>
</evidence>
<gene>
    <name evidence="15" type="ORF">AaeL_AAEL008721</name>
</gene>
<dbReference type="GO" id="GO:0005634">
    <property type="term" value="C:nucleus"/>
    <property type="evidence" value="ECO:0007669"/>
    <property type="project" value="UniProtKB-SubCell"/>
</dbReference>
<evidence type="ECO:0000256" key="8">
    <source>
        <dbReference type="ARBA" id="ARBA00023163"/>
    </source>
</evidence>
<feature type="domain" description="C2H2-type" evidence="13">
    <location>
        <begin position="284"/>
        <end position="312"/>
    </location>
</feature>
<dbReference type="Pfam" id="PF13912">
    <property type="entry name" value="zf-C2H2_6"/>
    <property type="match status" value="1"/>
</dbReference>
<dbReference type="PROSITE" id="PS51915">
    <property type="entry name" value="ZAD"/>
    <property type="match status" value="1"/>
</dbReference>
<dbReference type="FunFam" id="3.30.160.60:FF:000065">
    <property type="entry name" value="B-cell CLL/lymphoma 6, member B"/>
    <property type="match status" value="1"/>
</dbReference>
<evidence type="ECO:0000313" key="15">
    <source>
        <dbReference type="EMBL" id="EAT39486.1"/>
    </source>
</evidence>
<dbReference type="Gene3D" id="3.30.160.60">
    <property type="entry name" value="Classic Zinc Finger"/>
    <property type="match status" value="9"/>
</dbReference>
<evidence type="ECO:0000256" key="5">
    <source>
        <dbReference type="ARBA" id="ARBA00022833"/>
    </source>
</evidence>
<dbReference type="AlphaFoldDB" id="Q16XZ2"/>
<feature type="domain" description="C2H2-type" evidence="13">
    <location>
        <begin position="458"/>
        <end position="485"/>
    </location>
</feature>
<dbReference type="PROSITE" id="PS00028">
    <property type="entry name" value="ZINC_FINGER_C2H2_1"/>
    <property type="match status" value="10"/>
</dbReference>
<dbReference type="FunFam" id="3.30.160.60:FF:000446">
    <property type="entry name" value="Zinc finger protein"/>
    <property type="match status" value="1"/>
</dbReference>
<dbReference type="OMA" id="RTVHNID"/>
<evidence type="ECO:0000256" key="1">
    <source>
        <dbReference type="ARBA" id="ARBA00004123"/>
    </source>
</evidence>
<keyword evidence="2" id="KW-0479">Metal-binding</keyword>
<feature type="domain" description="C2H2-type" evidence="13">
    <location>
        <begin position="317"/>
        <end position="344"/>
    </location>
</feature>
<sequence length="648" mass="75041">MFDDDIQQSGSISSMISACSNMKIKRNDGLPDKICQKCLQLARNSFAFKQQCDIAYRTLRSLAEQYNLTVATSGNDPEDTSRGTQTDPEVECCEHLCAVNSKSSESLESGPKEHHERKDEDSEILIEVECTPEVADSVESNFDAIHDDSCKLEAFESVEYLSETFDEAGHQIKDEPNVEEEMSNLEADFSNDQVDFLELEYEIEEEKPKTKKIVRTRKLVKSSPGVHKCEYCAKEFRRGTHLRRHILIHTQEKHFKCKLCGKAFSRSDHLTIHESTFHSKERPFGCQLCEKSFKRSEHLRNHMETKHSGTVKTKKQEFCKICNKGFTSTKSLESHIKAHAEPKTFKCCFCGEQFSNRTDHGLHVRQLHQEGKSFLCSECGQSFLRNDYLLVHMRRHKGIKPYKCKFCPKAFPRATDLRVHEKYHTNEKTHLCTICGKGFHRAYNLVVHSRTHNGLKPYQCPHCPKSFAQGNDLKAHVRRHTGERYRCDICNEGFIQCYQLTNHKRTVHNIDTAGNTRRVVKYLTPSAQEQQVFLQKQQQQLEQLLEEQKALELQQQQAGWDIEHEEHDPNLDKKILETKDQIQQIERQLTDINNRLHEEVERYKQSQAEDCHSTEHNRSANSSFGQDFLNDSTSEMQHIATVKDEKLS</sequence>
<feature type="domain" description="C2H2-type" evidence="13">
    <location>
        <begin position="345"/>
        <end position="373"/>
    </location>
</feature>
<dbReference type="SMART" id="SM00355">
    <property type="entry name" value="ZnF_C2H2"/>
    <property type="match status" value="10"/>
</dbReference>
<feature type="domain" description="C2H2-type" evidence="13">
    <location>
        <begin position="485"/>
        <end position="513"/>
    </location>
</feature>
<dbReference type="GO" id="GO:0003677">
    <property type="term" value="F:DNA binding"/>
    <property type="evidence" value="ECO:0007669"/>
    <property type="project" value="UniProtKB-KW"/>
</dbReference>
<dbReference type="PaxDb" id="7159-AAEL008721-PA"/>
<feature type="region of interest" description="Disordered" evidence="12">
    <location>
        <begin position="601"/>
        <end position="648"/>
    </location>
</feature>
<feature type="domain" description="C2H2-type" evidence="13">
    <location>
        <begin position="374"/>
        <end position="401"/>
    </location>
</feature>
<dbReference type="PANTHER" id="PTHR24379">
    <property type="entry name" value="KRAB AND ZINC FINGER DOMAIN-CONTAINING"/>
    <property type="match status" value="1"/>
</dbReference>
<dbReference type="PANTHER" id="PTHR24379:SF121">
    <property type="entry name" value="C2H2-TYPE DOMAIN-CONTAINING PROTEIN"/>
    <property type="match status" value="1"/>
</dbReference>
<dbReference type="OrthoDB" id="654211at2759"/>
<dbReference type="Pfam" id="PF07776">
    <property type="entry name" value="zf-AD"/>
    <property type="match status" value="1"/>
</dbReference>
<evidence type="ECO:0000256" key="12">
    <source>
        <dbReference type="SAM" id="MobiDB-lite"/>
    </source>
</evidence>
<evidence type="ECO:0000256" key="4">
    <source>
        <dbReference type="ARBA" id="ARBA00022771"/>
    </source>
</evidence>
<evidence type="ECO:0000256" key="9">
    <source>
        <dbReference type="ARBA" id="ARBA00023242"/>
    </source>
</evidence>
<dbReference type="FunFam" id="3.30.160.60:FF:000176">
    <property type="entry name" value="zinc finger protein 70"/>
    <property type="match status" value="1"/>
</dbReference>
<protein>
    <submittedName>
        <fullName evidence="15">AAEL008721-PA</fullName>
    </submittedName>
</protein>
<comment type="caution">
    <text evidence="11">Lacks conserved residue(s) required for the propagation of feature annotation.</text>
</comment>
<dbReference type="Gene3D" id="3.40.1800.20">
    <property type="match status" value="1"/>
</dbReference>
<comment type="subcellular location">
    <subcellularLocation>
        <location evidence="1">Nucleus</location>
    </subcellularLocation>
</comment>
<evidence type="ECO:0000256" key="7">
    <source>
        <dbReference type="ARBA" id="ARBA00023125"/>
    </source>
</evidence>
<dbReference type="Pfam" id="PF00096">
    <property type="entry name" value="zf-C2H2"/>
    <property type="match status" value="8"/>
</dbReference>
<dbReference type="SUPFAM" id="SSF57667">
    <property type="entry name" value="beta-beta-alpha zinc fingers"/>
    <property type="match status" value="6"/>
</dbReference>
<dbReference type="SUPFAM" id="SSF57716">
    <property type="entry name" value="Glucocorticoid receptor-like (DNA-binding domain)"/>
    <property type="match status" value="1"/>
</dbReference>
<feature type="domain" description="C2H2-type" evidence="13">
    <location>
        <begin position="402"/>
        <end position="429"/>
    </location>
</feature>
<evidence type="ECO:0000256" key="10">
    <source>
        <dbReference type="PROSITE-ProRule" id="PRU00042"/>
    </source>
</evidence>
<evidence type="ECO:0000259" key="14">
    <source>
        <dbReference type="PROSITE" id="PS51915"/>
    </source>
</evidence>